<dbReference type="GO" id="GO:0008811">
    <property type="term" value="F:chloramphenicol O-acetyltransferase activity"/>
    <property type="evidence" value="ECO:0007669"/>
    <property type="project" value="InterPro"/>
</dbReference>
<sequence length="162" mass="18815">PTMLYAITKVVNRHPEFRTAYNAQGELGIYEEMNPSYTIFHKESESFSLLWTEFSEDYRSFCAAYEKDLQTYGQREGMIAKAHMPENCVDVSMIPWVSFESFQLNLQKGYGYLLPIFTMGQFYQEGDKTLLPFAMQVHHGVCDGFHASRFVRELHALVNEID</sequence>
<dbReference type="Pfam" id="PF00302">
    <property type="entry name" value="CAT"/>
    <property type="match status" value="1"/>
</dbReference>
<feature type="non-terminal residue" evidence="1">
    <location>
        <position position="1"/>
    </location>
</feature>
<dbReference type="PANTHER" id="PTHR38474:SF2">
    <property type="entry name" value="CHLORAMPHENICOL ACETYLTRANSFERASE"/>
    <property type="match status" value="1"/>
</dbReference>
<reference evidence="1" key="1">
    <citation type="submission" date="2020-10" db="EMBL/GenBank/DDBJ databases">
        <authorList>
            <person name="Gilroy R."/>
        </authorList>
    </citation>
    <scope>NUCLEOTIDE SEQUENCE</scope>
    <source>
        <strain evidence="1">13361</strain>
    </source>
</reference>
<dbReference type="AlphaFoldDB" id="A0A9D0Z2D1"/>
<dbReference type="Gene3D" id="3.30.559.10">
    <property type="entry name" value="Chloramphenicol acetyltransferase-like domain"/>
    <property type="match status" value="1"/>
</dbReference>
<reference evidence="1" key="2">
    <citation type="journal article" date="2021" name="PeerJ">
        <title>Extensive microbial diversity within the chicken gut microbiome revealed by metagenomics and culture.</title>
        <authorList>
            <person name="Gilroy R."/>
            <person name="Ravi A."/>
            <person name="Getino M."/>
            <person name="Pursley I."/>
            <person name="Horton D.L."/>
            <person name="Alikhan N.F."/>
            <person name="Baker D."/>
            <person name="Gharbi K."/>
            <person name="Hall N."/>
            <person name="Watson M."/>
            <person name="Adriaenssens E.M."/>
            <person name="Foster-Nyarko E."/>
            <person name="Jarju S."/>
            <person name="Secka A."/>
            <person name="Antonio M."/>
            <person name="Oren A."/>
            <person name="Chaudhuri R.R."/>
            <person name="La Ragione R."/>
            <person name="Hildebrand F."/>
            <person name="Pallen M.J."/>
        </authorList>
    </citation>
    <scope>NUCLEOTIDE SEQUENCE</scope>
    <source>
        <strain evidence="1">13361</strain>
    </source>
</reference>
<dbReference type="Proteomes" id="UP000886796">
    <property type="component" value="Unassembled WGS sequence"/>
</dbReference>
<dbReference type="InterPro" id="IPR001707">
    <property type="entry name" value="Cmp_AcTrfase"/>
</dbReference>
<name>A0A9D0Z2D1_9FIRM</name>
<dbReference type="EMBL" id="DVFK01000024">
    <property type="protein sequence ID" value="HIQ67246.1"/>
    <property type="molecule type" value="Genomic_DNA"/>
</dbReference>
<dbReference type="PANTHER" id="PTHR38474">
    <property type="entry name" value="SLR0299 PROTEIN"/>
    <property type="match status" value="1"/>
</dbReference>
<comment type="caution">
    <text evidence="1">The sequence shown here is derived from an EMBL/GenBank/DDBJ whole genome shotgun (WGS) entry which is preliminary data.</text>
</comment>
<dbReference type="InterPro" id="IPR023213">
    <property type="entry name" value="CAT-like_dom_sf"/>
</dbReference>
<proteinExistence type="predicted"/>
<organism evidence="1 2">
    <name type="scientific">Candidatus Faecousia excrementigallinarum</name>
    <dbReference type="NCBI Taxonomy" id="2840806"/>
    <lineage>
        <taxon>Bacteria</taxon>
        <taxon>Bacillati</taxon>
        <taxon>Bacillota</taxon>
        <taxon>Clostridia</taxon>
        <taxon>Eubacteriales</taxon>
        <taxon>Oscillospiraceae</taxon>
        <taxon>Faecousia</taxon>
    </lineage>
</organism>
<evidence type="ECO:0000313" key="1">
    <source>
        <dbReference type="EMBL" id="HIQ67246.1"/>
    </source>
</evidence>
<evidence type="ECO:0000313" key="2">
    <source>
        <dbReference type="Proteomes" id="UP000886796"/>
    </source>
</evidence>
<dbReference type="SMART" id="SM01059">
    <property type="entry name" value="CAT"/>
    <property type="match status" value="1"/>
</dbReference>
<gene>
    <name evidence="1" type="ORF">IAB74_01880</name>
</gene>
<dbReference type="SUPFAM" id="SSF52777">
    <property type="entry name" value="CoA-dependent acyltransferases"/>
    <property type="match status" value="1"/>
</dbReference>
<accession>A0A9D0Z2D1</accession>
<protein>
    <submittedName>
        <fullName evidence="1">Type A chloramphenicol O-acetyltransferase</fullName>
    </submittedName>
</protein>